<dbReference type="EMBL" id="BNAG01000002">
    <property type="protein sequence ID" value="GHE62196.1"/>
    <property type="molecule type" value="Genomic_DNA"/>
</dbReference>
<gene>
    <name evidence="1" type="ORF">GCM10011340_16690</name>
</gene>
<name>A0ABQ3I972_9BACT</name>
<evidence type="ECO:0000313" key="2">
    <source>
        <dbReference type="Proteomes" id="UP000658258"/>
    </source>
</evidence>
<dbReference type="RefSeq" id="WP_189629772.1">
    <property type="nucleotide sequence ID" value="NZ_BNAG01000002.1"/>
</dbReference>
<sequence length="182" mass="20501">MKLVLNKLILTCLIVCCISADKVAEKILISEVHFSGGLYIHKEKPVTGEIIDYYENNILKFTYAALDGRLHGKATEFFEDGDVKSIRNYKVNKLFGDFTEFYANGEVKVQFEVGLNAYGQGEKLTNIKISKGPGKKLKSYEEGTLIFLDANQNALQTSEQISILKQSKFRIVDDKGSVIYEQ</sequence>
<dbReference type="Pfam" id="PF07661">
    <property type="entry name" value="MORN_2"/>
    <property type="match status" value="1"/>
</dbReference>
<comment type="caution">
    <text evidence="1">The sequence shown here is derived from an EMBL/GenBank/DDBJ whole genome shotgun (WGS) entry which is preliminary data.</text>
</comment>
<keyword evidence="2" id="KW-1185">Reference proteome</keyword>
<dbReference type="Proteomes" id="UP000658258">
    <property type="component" value="Unassembled WGS sequence"/>
</dbReference>
<proteinExistence type="predicted"/>
<accession>A0ABQ3I972</accession>
<dbReference type="InterPro" id="IPR011652">
    <property type="entry name" value="MORN_2"/>
</dbReference>
<evidence type="ECO:0008006" key="3">
    <source>
        <dbReference type="Google" id="ProtNLM"/>
    </source>
</evidence>
<dbReference type="SUPFAM" id="SSF82185">
    <property type="entry name" value="Histone H3 K4-specific methyltransferase SET7/9 N-terminal domain"/>
    <property type="match status" value="1"/>
</dbReference>
<organism evidence="1 2">
    <name type="scientific">Roseivirga thermotolerans</name>
    <dbReference type="NCBI Taxonomy" id="1758176"/>
    <lineage>
        <taxon>Bacteria</taxon>
        <taxon>Pseudomonadati</taxon>
        <taxon>Bacteroidota</taxon>
        <taxon>Cytophagia</taxon>
        <taxon>Cytophagales</taxon>
        <taxon>Roseivirgaceae</taxon>
        <taxon>Roseivirga</taxon>
    </lineage>
</organism>
<protein>
    <recommendedName>
        <fullName evidence="3">MORN repeat protein</fullName>
    </recommendedName>
</protein>
<evidence type="ECO:0000313" key="1">
    <source>
        <dbReference type="EMBL" id="GHE62196.1"/>
    </source>
</evidence>
<dbReference type="Gene3D" id="2.20.110.10">
    <property type="entry name" value="Histone H3 K4-specific methyltransferase SET7/9 N-terminal domain"/>
    <property type="match status" value="1"/>
</dbReference>
<reference evidence="2" key="1">
    <citation type="journal article" date="2019" name="Int. J. Syst. Evol. Microbiol.">
        <title>The Global Catalogue of Microorganisms (GCM) 10K type strain sequencing project: providing services to taxonomists for standard genome sequencing and annotation.</title>
        <authorList>
            <consortium name="The Broad Institute Genomics Platform"/>
            <consortium name="The Broad Institute Genome Sequencing Center for Infectious Disease"/>
            <person name="Wu L."/>
            <person name="Ma J."/>
        </authorList>
    </citation>
    <scope>NUCLEOTIDE SEQUENCE [LARGE SCALE GENOMIC DNA]</scope>
    <source>
        <strain evidence="2">CGMCC 1.15111</strain>
    </source>
</reference>